<dbReference type="Pfam" id="PF01535">
    <property type="entry name" value="PPR"/>
    <property type="match status" value="1"/>
</dbReference>
<dbReference type="Pfam" id="PF13041">
    <property type="entry name" value="PPR_2"/>
    <property type="match status" value="2"/>
</dbReference>
<feature type="repeat" description="PPR" evidence="3">
    <location>
        <begin position="337"/>
        <end position="371"/>
    </location>
</feature>
<gene>
    <name evidence="4" type="ORF">Scaly_2119700</name>
</gene>
<dbReference type="PANTHER" id="PTHR47936">
    <property type="entry name" value="PPR_LONG DOMAIN-CONTAINING PROTEIN"/>
    <property type="match status" value="1"/>
</dbReference>
<comment type="caution">
    <text evidence="4">The sequence shown here is derived from an EMBL/GenBank/DDBJ whole genome shotgun (WGS) entry which is preliminary data.</text>
</comment>
<name>A0AAW2MLJ0_9LAMI</name>
<evidence type="ECO:0000256" key="2">
    <source>
        <dbReference type="ARBA" id="ARBA00022737"/>
    </source>
</evidence>
<dbReference type="NCBIfam" id="TIGR00756">
    <property type="entry name" value="PPR"/>
    <property type="match status" value="4"/>
</dbReference>
<dbReference type="PROSITE" id="PS51375">
    <property type="entry name" value="PPR"/>
    <property type="match status" value="4"/>
</dbReference>
<dbReference type="InterPro" id="IPR002885">
    <property type="entry name" value="PPR_rpt"/>
</dbReference>
<organism evidence="4">
    <name type="scientific">Sesamum calycinum</name>
    <dbReference type="NCBI Taxonomy" id="2727403"/>
    <lineage>
        <taxon>Eukaryota</taxon>
        <taxon>Viridiplantae</taxon>
        <taxon>Streptophyta</taxon>
        <taxon>Embryophyta</taxon>
        <taxon>Tracheophyta</taxon>
        <taxon>Spermatophyta</taxon>
        <taxon>Magnoliopsida</taxon>
        <taxon>eudicotyledons</taxon>
        <taxon>Gunneridae</taxon>
        <taxon>Pentapetalae</taxon>
        <taxon>asterids</taxon>
        <taxon>lamiids</taxon>
        <taxon>Lamiales</taxon>
        <taxon>Pedaliaceae</taxon>
        <taxon>Sesamum</taxon>
    </lineage>
</organism>
<dbReference type="EMBL" id="JACGWM010000013">
    <property type="protein sequence ID" value="KAL0332182.1"/>
    <property type="molecule type" value="Genomic_DNA"/>
</dbReference>
<dbReference type="GO" id="GO:0010019">
    <property type="term" value="P:chloroplast-nucleus signaling pathway"/>
    <property type="evidence" value="ECO:0007669"/>
    <property type="project" value="TreeGrafter"/>
</dbReference>
<dbReference type="AlphaFoldDB" id="A0AAW2MLJ0"/>
<evidence type="ECO:0000313" key="4">
    <source>
        <dbReference type="EMBL" id="KAL0332182.1"/>
    </source>
</evidence>
<evidence type="ECO:0000256" key="1">
    <source>
        <dbReference type="ARBA" id="ARBA00007626"/>
    </source>
</evidence>
<feature type="repeat" description="PPR" evidence="3">
    <location>
        <begin position="284"/>
        <end position="318"/>
    </location>
</feature>
<proteinExistence type="inferred from homology"/>
<evidence type="ECO:0000256" key="3">
    <source>
        <dbReference type="PROSITE-ProRule" id="PRU00708"/>
    </source>
</evidence>
<dbReference type="Gene3D" id="1.25.40.10">
    <property type="entry name" value="Tetratricopeptide repeat domain"/>
    <property type="match status" value="3"/>
</dbReference>
<dbReference type="GO" id="GO:0009507">
    <property type="term" value="C:chloroplast"/>
    <property type="evidence" value="ECO:0007669"/>
    <property type="project" value="TreeGrafter"/>
</dbReference>
<comment type="similarity">
    <text evidence="1">Belongs to the PPR family. P subfamily.</text>
</comment>
<reference evidence="4" key="1">
    <citation type="submission" date="2020-06" db="EMBL/GenBank/DDBJ databases">
        <authorList>
            <person name="Li T."/>
            <person name="Hu X."/>
            <person name="Zhang T."/>
            <person name="Song X."/>
            <person name="Zhang H."/>
            <person name="Dai N."/>
            <person name="Sheng W."/>
            <person name="Hou X."/>
            <person name="Wei L."/>
        </authorList>
    </citation>
    <scope>NUCLEOTIDE SEQUENCE</scope>
    <source>
        <strain evidence="4">KEN8</strain>
        <tissue evidence="4">Leaf</tissue>
    </source>
</reference>
<feature type="repeat" description="PPR" evidence="3">
    <location>
        <begin position="214"/>
        <end position="248"/>
    </location>
</feature>
<keyword evidence="2" id="KW-0677">Repeat</keyword>
<reference evidence="4" key="2">
    <citation type="journal article" date="2024" name="Plant">
        <title>Genomic evolution and insights into agronomic trait innovations of Sesamum species.</title>
        <authorList>
            <person name="Miao H."/>
            <person name="Wang L."/>
            <person name="Qu L."/>
            <person name="Liu H."/>
            <person name="Sun Y."/>
            <person name="Le M."/>
            <person name="Wang Q."/>
            <person name="Wei S."/>
            <person name="Zheng Y."/>
            <person name="Lin W."/>
            <person name="Duan Y."/>
            <person name="Cao H."/>
            <person name="Xiong S."/>
            <person name="Wang X."/>
            <person name="Wei L."/>
            <person name="Li C."/>
            <person name="Ma Q."/>
            <person name="Ju M."/>
            <person name="Zhao R."/>
            <person name="Li G."/>
            <person name="Mu C."/>
            <person name="Tian Q."/>
            <person name="Mei H."/>
            <person name="Zhang T."/>
            <person name="Gao T."/>
            <person name="Zhang H."/>
        </authorList>
    </citation>
    <scope>NUCLEOTIDE SEQUENCE</scope>
    <source>
        <strain evidence="4">KEN8</strain>
    </source>
</reference>
<dbReference type="PANTHER" id="PTHR47936:SF1">
    <property type="entry name" value="PENTATRICOPEPTIDE REPEAT-CONTAINING PROTEIN GUN1, CHLOROPLASTIC"/>
    <property type="match status" value="1"/>
</dbReference>
<protein>
    <submittedName>
        <fullName evidence="4">Pentatricopeptide repeat-containing protein</fullName>
    </submittedName>
</protein>
<dbReference type="GO" id="GO:0031930">
    <property type="term" value="P:mitochondria-nucleus signaling pathway"/>
    <property type="evidence" value="ECO:0007669"/>
    <property type="project" value="TreeGrafter"/>
</dbReference>
<sequence>MEFENSLLVLEKNVQNLDVSSRTPTPAPPVAGRSTPAKLTPNLPGRVFASILLSALSVLSSNTLKTFQNHMFHCCKGLLGETFETKDWFLVTSSVMNQALLNLSPYGFSISWSFFKWVETIPHYKHSLQSTWTMICILTKQRHYRAAQDLLQKIARKDFLSSPTVLNALVNSYSDLDVNSHVLSWLVIFYANSKMNPDAIQVFEHMRVCGYKPHLHACTVLLNSLVKERMTDTVWKIYKKMIKVGVLPNLHVYNVLIHACCKSGDVKKAEELLSEMELKSIFPDLFTYNTLISLYCKKGMHYEALSVLDRMEREEVGDIDEALQLRDIMVAKELDTGVVTYNAILRKLCEEGRIQDANKLLNEMSERKIEPDCYM</sequence>
<dbReference type="InterPro" id="IPR011990">
    <property type="entry name" value="TPR-like_helical_dom_sf"/>
</dbReference>
<feature type="repeat" description="PPR" evidence="3">
    <location>
        <begin position="249"/>
        <end position="283"/>
    </location>
</feature>
<accession>A0AAW2MLJ0</accession>